<evidence type="ECO:0000313" key="2">
    <source>
        <dbReference type="Proteomes" id="UP000184543"/>
    </source>
</evidence>
<keyword evidence="2" id="KW-1185">Reference proteome</keyword>
<evidence type="ECO:0000313" key="1">
    <source>
        <dbReference type="EMBL" id="SHI55954.1"/>
    </source>
</evidence>
<dbReference type="Proteomes" id="UP000184543">
    <property type="component" value="Unassembled WGS sequence"/>
</dbReference>
<reference evidence="2" key="1">
    <citation type="submission" date="2016-11" db="EMBL/GenBank/DDBJ databases">
        <authorList>
            <person name="Varghese N."/>
            <person name="Submissions S."/>
        </authorList>
    </citation>
    <scope>NUCLEOTIDE SEQUENCE [LARGE SCALE GENOMIC DNA]</scope>
    <source>
        <strain evidence="2">DSM 19858</strain>
    </source>
</reference>
<dbReference type="STRING" id="192903.SAMN04488513_101639"/>
<dbReference type="AlphaFoldDB" id="A0A1M6C5D7"/>
<dbReference type="EMBL" id="FQYU01000001">
    <property type="protein sequence ID" value="SHI55954.1"/>
    <property type="molecule type" value="Genomic_DNA"/>
</dbReference>
<dbReference type="OrthoDB" id="1467310at2"/>
<dbReference type="InterPro" id="IPR011652">
    <property type="entry name" value="MORN_2"/>
</dbReference>
<sequence length="119" mass="13238">MKNIAILFAMMLTLAAGYAQKEKEVKLNTETNLIEATYYHDNGKVSQKGTFDLDGKLHGDWVNYDEDGVKISEGTYTNGVRTGKWMFVNDGVVKEVEFDNNVIASVVDKKGKSPLVSKD</sequence>
<dbReference type="RefSeq" id="WP_072988389.1">
    <property type="nucleotide sequence ID" value="NZ_FQYU01000001.1"/>
</dbReference>
<dbReference type="Gene3D" id="2.20.110.10">
    <property type="entry name" value="Histone H3 K4-specific methyltransferase SET7/9 N-terminal domain"/>
    <property type="match status" value="1"/>
</dbReference>
<gene>
    <name evidence="1" type="ORF">SAMN04488513_101639</name>
</gene>
<name>A0A1M6C5D7_9FLAO</name>
<proteinExistence type="predicted"/>
<protein>
    <submittedName>
        <fullName evidence="1">MORN repeat variant</fullName>
    </submittedName>
</protein>
<dbReference type="SUPFAM" id="SSF82185">
    <property type="entry name" value="Histone H3 K4-specific methyltransferase SET7/9 N-terminal domain"/>
    <property type="match status" value="1"/>
</dbReference>
<organism evidence="1 2">
    <name type="scientific">Pseudozobellia thermophila</name>
    <dbReference type="NCBI Taxonomy" id="192903"/>
    <lineage>
        <taxon>Bacteria</taxon>
        <taxon>Pseudomonadati</taxon>
        <taxon>Bacteroidota</taxon>
        <taxon>Flavobacteriia</taxon>
        <taxon>Flavobacteriales</taxon>
        <taxon>Flavobacteriaceae</taxon>
        <taxon>Pseudozobellia</taxon>
    </lineage>
</organism>
<accession>A0A1M6C5D7</accession>
<dbReference type="Pfam" id="PF07661">
    <property type="entry name" value="MORN_2"/>
    <property type="match status" value="2"/>
</dbReference>